<comment type="caution">
    <text evidence="1">The sequence shown here is derived from an EMBL/GenBank/DDBJ whole genome shotgun (WGS) entry which is preliminary data.</text>
</comment>
<proteinExistence type="predicted"/>
<evidence type="ECO:0000313" key="2">
    <source>
        <dbReference type="Proteomes" id="UP000814140"/>
    </source>
</evidence>
<dbReference type="Proteomes" id="UP000814140">
    <property type="component" value="Unassembled WGS sequence"/>
</dbReference>
<dbReference type="EMBL" id="MU277197">
    <property type="protein sequence ID" value="KAI0064897.1"/>
    <property type="molecule type" value="Genomic_DNA"/>
</dbReference>
<accession>A0ACB8T8S4</accession>
<gene>
    <name evidence="1" type="ORF">BV25DRAFT_202131</name>
</gene>
<protein>
    <submittedName>
        <fullName evidence="1">Uncharacterized protein</fullName>
    </submittedName>
</protein>
<reference evidence="1" key="2">
    <citation type="journal article" date="2022" name="New Phytol.">
        <title>Evolutionary transition to the ectomycorrhizal habit in the genomes of a hyperdiverse lineage of mushroom-forming fungi.</title>
        <authorList>
            <person name="Looney B."/>
            <person name="Miyauchi S."/>
            <person name="Morin E."/>
            <person name="Drula E."/>
            <person name="Courty P.E."/>
            <person name="Kohler A."/>
            <person name="Kuo A."/>
            <person name="LaButti K."/>
            <person name="Pangilinan J."/>
            <person name="Lipzen A."/>
            <person name="Riley R."/>
            <person name="Andreopoulos W."/>
            <person name="He G."/>
            <person name="Johnson J."/>
            <person name="Nolan M."/>
            <person name="Tritt A."/>
            <person name="Barry K.W."/>
            <person name="Grigoriev I.V."/>
            <person name="Nagy L.G."/>
            <person name="Hibbett D."/>
            <person name="Henrissat B."/>
            <person name="Matheny P.B."/>
            <person name="Labbe J."/>
            <person name="Martin F.M."/>
        </authorList>
    </citation>
    <scope>NUCLEOTIDE SEQUENCE</scope>
    <source>
        <strain evidence="1">HHB10654</strain>
    </source>
</reference>
<evidence type="ECO:0000313" key="1">
    <source>
        <dbReference type="EMBL" id="KAI0064897.1"/>
    </source>
</evidence>
<organism evidence="1 2">
    <name type="scientific">Artomyces pyxidatus</name>
    <dbReference type="NCBI Taxonomy" id="48021"/>
    <lineage>
        <taxon>Eukaryota</taxon>
        <taxon>Fungi</taxon>
        <taxon>Dikarya</taxon>
        <taxon>Basidiomycota</taxon>
        <taxon>Agaricomycotina</taxon>
        <taxon>Agaricomycetes</taxon>
        <taxon>Russulales</taxon>
        <taxon>Auriscalpiaceae</taxon>
        <taxon>Artomyces</taxon>
    </lineage>
</organism>
<reference evidence="1" key="1">
    <citation type="submission" date="2021-03" db="EMBL/GenBank/DDBJ databases">
        <authorList>
            <consortium name="DOE Joint Genome Institute"/>
            <person name="Ahrendt S."/>
            <person name="Looney B.P."/>
            <person name="Miyauchi S."/>
            <person name="Morin E."/>
            <person name="Drula E."/>
            <person name="Courty P.E."/>
            <person name="Chicoki N."/>
            <person name="Fauchery L."/>
            <person name="Kohler A."/>
            <person name="Kuo A."/>
            <person name="Labutti K."/>
            <person name="Pangilinan J."/>
            <person name="Lipzen A."/>
            <person name="Riley R."/>
            <person name="Andreopoulos W."/>
            <person name="He G."/>
            <person name="Johnson J."/>
            <person name="Barry K.W."/>
            <person name="Grigoriev I.V."/>
            <person name="Nagy L."/>
            <person name="Hibbett D."/>
            <person name="Henrissat B."/>
            <person name="Matheny P.B."/>
            <person name="Labbe J."/>
            <person name="Martin F."/>
        </authorList>
    </citation>
    <scope>NUCLEOTIDE SEQUENCE</scope>
    <source>
        <strain evidence="1">HHB10654</strain>
    </source>
</reference>
<name>A0ACB8T8S4_9AGAM</name>
<keyword evidence="2" id="KW-1185">Reference proteome</keyword>
<sequence>MTDEGTIPSSAPPVAVASAAELTGRTVMTETDALAVSEEMKLDASAGANVRVLGGRVTAPDVGIVTVTVTVAASAVEAGVEELSSSSHPPSLPVELVVELPCELSSPSSQSSSSSEPDCVELEEEVALAAPTNGKGTVVLEMEVAITPPLAPVAAMMDWALFGLVQATNWWQTDEDTTSRLVKAG</sequence>